<dbReference type="GO" id="GO:0003924">
    <property type="term" value="F:GTPase activity"/>
    <property type="evidence" value="ECO:0007669"/>
    <property type="project" value="InterPro"/>
</dbReference>
<evidence type="ECO:0000313" key="3">
    <source>
        <dbReference type="EMBL" id="CDO95261.1"/>
    </source>
</evidence>
<dbReference type="SMART" id="SM00174">
    <property type="entry name" value="RHO"/>
    <property type="match status" value="1"/>
</dbReference>
<keyword evidence="2" id="KW-0342">GTP-binding</keyword>
<dbReference type="FunFam" id="3.40.50.300:FF:001447">
    <property type="entry name" value="Ras-related protein Rab-1B"/>
    <property type="match status" value="1"/>
</dbReference>
<dbReference type="PROSITE" id="PS51419">
    <property type="entry name" value="RAB"/>
    <property type="match status" value="1"/>
</dbReference>
<dbReference type="InterPro" id="IPR005225">
    <property type="entry name" value="Small_GTP-bd"/>
</dbReference>
<protein>
    <submittedName>
        <fullName evidence="3">WGS project CCBQ000000000 data, contig 00272</fullName>
    </submittedName>
</protein>
<dbReference type="InterPro" id="IPR027417">
    <property type="entry name" value="P-loop_NTPase"/>
</dbReference>
<dbReference type="PRINTS" id="PR00449">
    <property type="entry name" value="RASTRNSFRMNG"/>
</dbReference>
<proteinExistence type="predicted"/>
<organism evidence="3 4">
    <name type="scientific">Kluyveromyces dobzhanskii CBS 2104</name>
    <dbReference type="NCBI Taxonomy" id="1427455"/>
    <lineage>
        <taxon>Eukaryota</taxon>
        <taxon>Fungi</taxon>
        <taxon>Dikarya</taxon>
        <taxon>Ascomycota</taxon>
        <taxon>Saccharomycotina</taxon>
        <taxon>Saccharomycetes</taxon>
        <taxon>Saccharomycetales</taxon>
        <taxon>Saccharomycetaceae</taxon>
        <taxon>Kluyveromyces</taxon>
    </lineage>
</organism>
<reference evidence="3 4" key="1">
    <citation type="submission" date="2014-03" db="EMBL/GenBank/DDBJ databases">
        <title>The genome of Kluyveromyces dobzhanskii.</title>
        <authorList>
            <person name="Nystedt B."/>
            <person name="Astrom S."/>
        </authorList>
    </citation>
    <scope>NUCLEOTIDE SEQUENCE [LARGE SCALE GENOMIC DNA]</scope>
    <source>
        <strain evidence="3 4">CBS 2104</strain>
    </source>
</reference>
<dbReference type="SMART" id="SM00175">
    <property type="entry name" value="RAB"/>
    <property type="match status" value="1"/>
</dbReference>
<name>A0A0A8L8B8_9SACH</name>
<sequence>MGEPTYVSTVKLVLLGESSVGKSTIVTRFTTGEFHKNNATIGAAFTTKELEWEGSEDRIKRRVKFEIWDTAGQERYRSLAPMYYRNTDVALVVFDVTQPASKNKAQSWIDELNNYLEDYKKDSVQVRVVGNKTDLIDKETITNWKDAILVSAKTGEGVNDLFLRIAESLPLDKFKLLQENMPLDASLSTARSNVDLTGNSRTSNHQPSCGC</sequence>
<keyword evidence="4" id="KW-1185">Reference proteome</keyword>
<dbReference type="PROSITE" id="PS51420">
    <property type="entry name" value="RHO"/>
    <property type="match status" value="1"/>
</dbReference>
<dbReference type="AlphaFoldDB" id="A0A0A8L8B8"/>
<dbReference type="InterPro" id="IPR001806">
    <property type="entry name" value="Small_GTPase"/>
</dbReference>
<dbReference type="Proteomes" id="UP000031516">
    <property type="component" value="Unassembled WGS sequence"/>
</dbReference>
<dbReference type="PROSITE" id="PS51421">
    <property type="entry name" value="RAS"/>
    <property type="match status" value="1"/>
</dbReference>
<dbReference type="NCBIfam" id="TIGR00231">
    <property type="entry name" value="small_GTP"/>
    <property type="match status" value="1"/>
</dbReference>
<keyword evidence="1" id="KW-0547">Nucleotide-binding</keyword>
<dbReference type="EMBL" id="CCBQ010000044">
    <property type="protein sequence ID" value="CDO95261.1"/>
    <property type="molecule type" value="Genomic_DNA"/>
</dbReference>
<gene>
    <name evidence="3" type="ORF">KLDO_g3508</name>
</gene>
<evidence type="ECO:0000256" key="2">
    <source>
        <dbReference type="ARBA" id="ARBA00023134"/>
    </source>
</evidence>
<evidence type="ECO:0000313" key="4">
    <source>
        <dbReference type="Proteomes" id="UP000031516"/>
    </source>
</evidence>
<evidence type="ECO:0000256" key="1">
    <source>
        <dbReference type="ARBA" id="ARBA00022741"/>
    </source>
</evidence>
<dbReference type="SMART" id="SM00173">
    <property type="entry name" value="RAS"/>
    <property type="match status" value="1"/>
</dbReference>
<accession>A0A0A8L8B8</accession>
<dbReference type="GO" id="GO:0005525">
    <property type="term" value="F:GTP binding"/>
    <property type="evidence" value="ECO:0007669"/>
    <property type="project" value="UniProtKB-KW"/>
</dbReference>
<dbReference type="SMART" id="SM00176">
    <property type="entry name" value="RAN"/>
    <property type="match status" value="1"/>
</dbReference>
<dbReference type="Gene3D" id="3.40.50.300">
    <property type="entry name" value="P-loop containing nucleotide triphosphate hydrolases"/>
    <property type="match status" value="1"/>
</dbReference>
<dbReference type="Pfam" id="PF00071">
    <property type="entry name" value="Ras"/>
    <property type="match status" value="1"/>
</dbReference>
<dbReference type="OrthoDB" id="63533at2759"/>
<dbReference type="SUPFAM" id="SSF52540">
    <property type="entry name" value="P-loop containing nucleoside triphosphate hydrolases"/>
    <property type="match status" value="1"/>
</dbReference>
<dbReference type="PROSITE" id="PS51417">
    <property type="entry name" value="ARF"/>
    <property type="match status" value="1"/>
</dbReference>
<dbReference type="PANTHER" id="PTHR24073">
    <property type="entry name" value="DRAB5-RELATED"/>
    <property type="match status" value="1"/>
</dbReference>
<comment type="caution">
    <text evidence="3">The sequence shown here is derived from an EMBL/GenBank/DDBJ whole genome shotgun (WGS) entry which is preliminary data.</text>
</comment>